<dbReference type="GO" id="GO:0006020">
    <property type="term" value="P:inositol metabolic process"/>
    <property type="evidence" value="ECO:0007669"/>
    <property type="project" value="TreeGrafter"/>
</dbReference>
<evidence type="ECO:0000256" key="5">
    <source>
        <dbReference type="ARBA" id="ARBA00022801"/>
    </source>
</evidence>
<dbReference type="PROSITE" id="PS00630">
    <property type="entry name" value="IMP_2"/>
    <property type="match status" value="1"/>
</dbReference>
<dbReference type="Gene3D" id="3.40.190.80">
    <property type="match status" value="1"/>
</dbReference>
<dbReference type="PRINTS" id="PR00377">
    <property type="entry name" value="IMPHPHTASES"/>
</dbReference>
<dbReference type="PANTHER" id="PTHR20854">
    <property type="entry name" value="INOSITOL MONOPHOSPHATASE"/>
    <property type="match status" value="1"/>
</dbReference>
<dbReference type="PANTHER" id="PTHR20854:SF4">
    <property type="entry name" value="INOSITOL-1-MONOPHOSPHATASE-RELATED"/>
    <property type="match status" value="1"/>
</dbReference>
<sequence>MHVMNLESIQQDVMSICEEVGEFIEKEGANFDLSRVEQKTSFNNLVSYVDKEAERKLVTALHKIFPQAGFITEEGTVEQSKQHEYNWIIDPLDGTTNFLHGLPIFSISIGLTRGNDTILGDVYHIIRKECFHAVEGGPAYCNDKIIRVSAVPSLGESLLATGFPYHHSTKKDVYLDIIKEFLEKSHGIRRLGSAAIDLAYVACGRLEGFFEYNLNPWDVAAGTFIVQQAGGKVTDFRGGNNFVFGGELCAGNNFVHSEMLELIQTKWH</sequence>
<dbReference type="PRINTS" id="PR01959">
    <property type="entry name" value="SBIMPHPHTASE"/>
</dbReference>
<evidence type="ECO:0000256" key="8">
    <source>
        <dbReference type="RuleBase" id="RU364068"/>
    </source>
</evidence>
<evidence type="ECO:0000256" key="3">
    <source>
        <dbReference type="ARBA" id="ARBA00009759"/>
    </source>
</evidence>
<organism evidence="9 10">
    <name type="scientific">Ohtaekwangia koreensis</name>
    <dbReference type="NCBI Taxonomy" id="688867"/>
    <lineage>
        <taxon>Bacteria</taxon>
        <taxon>Pseudomonadati</taxon>
        <taxon>Bacteroidota</taxon>
        <taxon>Cytophagia</taxon>
        <taxon>Cytophagales</taxon>
        <taxon>Fulvivirgaceae</taxon>
        <taxon>Ohtaekwangia</taxon>
    </lineage>
</organism>
<dbReference type="InterPro" id="IPR020583">
    <property type="entry name" value="Inositol_monoP_metal-BS"/>
</dbReference>
<feature type="binding site" evidence="7">
    <location>
        <position position="93"/>
    </location>
    <ligand>
        <name>Mg(2+)</name>
        <dbReference type="ChEBI" id="CHEBI:18420"/>
        <label>2</label>
    </ligand>
</feature>
<evidence type="ECO:0000313" key="9">
    <source>
        <dbReference type="EMBL" id="SKC38659.1"/>
    </source>
</evidence>
<dbReference type="CDD" id="cd01639">
    <property type="entry name" value="IMPase"/>
    <property type="match status" value="1"/>
</dbReference>
<name>A0A1T5IHP1_9BACT</name>
<dbReference type="PROSITE" id="PS00629">
    <property type="entry name" value="IMP_1"/>
    <property type="match status" value="1"/>
</dbReference>
<gene>
    <name evidence="9" type="ORF">SAMN05660236_0039</name>
</gene>
<accession>A0A1T5IHP1</accession>
<dbReference type="AlphaFoldDB" id="A0A1T5IHP1"/>
<feature type="binding site" evidence="7">
    <location>
        <position position="73"/>
    </location>
    <ligand>
        <name>Mg(2+)</name>
        <dbReference type="ChEBI" id="CHEBI:18420"/>
        <label>1</label>
        <note>catalytic</note>
    </ligand>
</feature>
<keyword evidence="4 7" id="KW-0479">Metal-binding</keyword>
<dbReference type="InterPro" id="IPR033942">
    <property type="entry name" value="IMPase"/>
</dbReference>
<evidence type="ECO:0000256" key="7">
    <source>
        <dbReference type="PIRSR" id="PIRSR600760-2"/>
    </source>
</evidence>
<proteinExistence type="inferred from homology"/>
<feature type="binding site" evidence="7">
    <location>
        <position position="92"/>
    </location>
    <ligand>
        <name>Mg(2+)</name>
        <dbReference type="ChEBI" id="CHEBI:18420"/>
        <label>1</label>
        <note>catalytic</note>
    </ligand>
</feature>
<dbReference type="STRING" id="688867.SAMN05660236_0039"/>
<dbReference type="GO" id="GO:0007165">
    <property type="term" value="P:signal transduction"/>
    <property type="evidence" value="ECO:0007669"/>
    <property type="project" value="TreeGrafter"/>
</dbReference>
<dbReference type="GO" id="GO:0046854">
    <property type="term" value="P:phosphatidylinositol phosphate biosynthetic process"/>
    <property type="evidence" value="ECO:0007669"/>
    <property type="project" value="InterPro"/>
</dbReference>
<evidence type="ECO:0000256" key="4">
    <source>
        <dbReference type="ARBA" id="ARBA00022723"/>
    </source>
</evidence>
<dbReference type="SUPFAM" id="SSF56655">
    <property type="entry name" value="Carbohydrate phosphatase"/>
    <property type="match status" value="1"/>
</dbReference>
<dbReference type="EMBL" id="FUZU01000001">
    <property type="protein sequence ID" value="SKC38659.1"/>
    <property type="molecule type" value="Genomic_DNA"/>
</dbReference>
<dbReference type="InterPro" id="IPR000760">
    <property type="entry name" value="Inositol_monophosphatase-like"/>
</dbReference>
<evidence type="ECO:0000256" key="6">
    <source>
        <dbReference type="ARBA" id="ARBA00022842"/>
    </source>
</evidence>
<dbReference type="EC" id="3.1.3.25" evidence="8"/>
<keyword evidence="10" id="KW-1185">Reference proteome</keyword>
<dbReference type="InterPro" id="IPR022337">
    <property type="entry name" value="Inositol_monophosphatase_SuhB"/>
</dbReference>
<protein>
    <recommendedName>
        <fullName evidence="8">Inositol-1-monophosphatase</fullName>
        <ecNumber evidence="8">3.1.3.25</ecNumber>
    </recommendedName>
</protein>
<evidence type="ECO:0000256" key="2">
    <source>
        <dbReference type="ARBA" id="ARBA00001946"/>
    </source>
</evidence>
<comment type="catalytic activity">
    <reaction evidence="1 8">
        <text>a myo-inositol phosphate + H2O = myo-inositol + phosphate</text>
        <dbReference type="Rhea" id="RHEA:24056"/>
        <dbReference type="ChEBI" id="CHEBI:15377"/>
        <dbReference type="ChEBI" id="CHEBI:17268"/>
        <dbReference type="ChEBI" id="CHEBI:43474"/>
        <dbReference type="ChEBI" id="CHEBI:84139"/>
        <dbReference type="EC" id="3.1.3.25"/>
    </reaction>
</comment>
<dbReference type="GO" id="GO:0008934">
    <property type="term" value="F:inositol monophosphate 1-phosphatase activity"/>
    <property type="evidence" value="ECO:0007669"/>
    <property type="project" value="InterPro"/>
</dbReference>
<dbReference type="Proteomes" id="UP000190961">
    <property type="component" value="Unassembled WGS sequence"/>
</dbReference>
<feature type="binding site" evidence="7">
    <location>
        <position position="218"/>
    </location>
    <ligand>
        <name>Mg(2+)</name>
        <dbReference type="ChEBI" id="CHEBI:18420"/>
        <label>1</label>
        <note>catalytic</note>
    </ligand>
</feature>
<dbReference type="InterPro" id="IPR020550">
    <property type="entry name" value="Inositol_monophosphatase_CS"/>
</dbReference>
<keyword evidence="5 8" id="KW-0378">Hydrolase</keyword>
<evidence type="ECO:0000313" key="10">
    <source>
        <dbReference type="Proteomes" id="UP000190961"/>
    </source>
</evidence>
<dbReference type="Gene3D" id="3.30.540.10">
    <property type="entry name" value="Fructose-1,6-Bisphosphatase, subunit A, domain 1"/>
    <property type="match status" value="1"/>
</dbReference>
<comment type="cofactor">
    <cofactor evidence="2 7 8">
        <name>Mg(2+)</name>
        <dbReference type="ChEBI" id="CHEBI:18420"/>
    </cofactor>
</comment>
<comment type="similarity">
    <text evidence="3 8">Belongs to the inositol monophosphatase superfamily.</text>
</comment>
<dbReference type="Pfam" id="PF00459">
    <property type="entry name" value="Inositol_P"/>
    <property type="match status" value="1"/>
</dbReference>
<keyword evidence="6 7" id="KW-0460">Magnesium</keyword>
<reference evidence="9 10" key="1">
    <citation type="submission" date="2017-02" db="EMBL/GenBank/DDBJ databases">
        <authorList>
            <person name="Peterson S.W."/>
        </authorList>
    </citation>
    <scope>NUCLEOTIDE SEQUENCE [LARGE SCALE GENOMIC DNA]</scope>
    <source>
        <strain evidence="9 10">DSM 25262</strain>
    </source>
</reference>
<feature type="binding site" evidence="7">
    <location>
        <position position="90"/>
    </location>
    <ligand>
        <name>Mg(2+)</name>
        <dbReference type="ChEBI" id="CHEBI:18420"/>
        <label>2</label>
    </ligand>
</feature>
<dbReference type="GO" id="GO:0046872">
    <property type="term" value="F:metal ion binding"/>
    <property type="evidence" value="ECO:0007669"/>
    <property type="project" value="UniProtKB-KW"/>
</dbReference>
<dbReference type="FunFam" id="3.30.540.10:FF:000003">
    <property type="entry name" value="Inositol-1-monophosphatase"/>
    <property type="match status" value="1"/>
</dbReference>
<evidence type="ECO:0000256" key="1">
    <source>
        <dbReference type="ARBA" id="ARBA00001033"/>
    </source>
</evidence>